<dbReference type="GO" id="GO:0010494">
    <property type="term" value="C:cytoplasmic stress granule"/>
    <property type="evidence" value="ECO:0007669"/>
    <property type="project" value="TreeGrafter"/>
</dbReference>
<feature type="region of interest" description="Disordered" evidence="4">
    <location>
        <begin position="1005"/>
        <end position="1060"/>
    </location>
</feature>
<evidence type="ECO:0000256" key="1">
    <source>
        <dbReference type="ARBA" id="ARBA00022884"/>
    </source>
</evidence>
<proteinExistence type="inferred from homology"/>
<evidence type="ECO:0000256" key="4">
    <source>
        <dbReference type="SAM" id="MobiDB-lite"/>
    </source>
</evidence>
<feature type="compositionally biased region" description="Basic and acidic residues" evidence="4">
    <location>
        <begin position="184"/>
        <end position="204"/>
    </location>
</feature>
<evidence type="ECO:0000313" key="7">
    <source>
        <dbReference type="Proteomes" id="UP000838412"/>
    </source>
</evidence>
<evidence type="ECO:0000256" key="3">
    <source>
        <dbReference type="PROSITE-ProRule" id="PRU00332"/>
    </source>
</evidence>
<dbReference type="GO" id="GO:0005829">
    <property type="term" value="C:cytosol"/>
    <property type="evidence" value="ECO:0007669"/>
    <property type="project" value="TreeGrafter"/>
</dbReference>
<dbReference type="SMART" id="SM00684">
    <property type="entry name" value="DM15"/>
    <property type="match status" value="3"/>
</dbReference>
<dbReference type="InterPro" id="IPR036388">
    <property type="entry name" value="WH-like_DNA-bd_sf"/>
</dbReference>
<reference evidence="6" key="1">
    <citation type="submission" date="2022-01" db="EMBL/GenBank/DDBJ databases">
        <authorList>
            <person name="Braso-Vives M."/>
        </authorList>
    </citation>
    <scope>NUCLEOTIDE SEQUENCE</scope>
</reference>
<sequence>MAAEVANQPAFSGPQQTREPVSPRNVQEGGQGDTTNSTRTRSESLETERRQPASPGPAQAEGETDREQDANSADTKVEVSKPKEIVAAPPPKVNPWTKNRTSEKQQQPPPKQPQTTPGAAPVVHKTPPKPMVVKAANSKSEKASDFTDITNWPTPGELCQQTTPKEKVEKDKEVASAMKSPVSKKREKDNTSDDSLKENKHNGTADDNPDIRTPPKRKGNKQKWTPLPLEEPKNESRISKARRAREREKERDDSESGRSRERPLRGGRDRDRKKDKDGGRRDISPDRASNSSWRSEGPGSGEGSYSRGYRGARRGRGRGRGGRGRYSSSRAYEYVYEDPNAEFVDPSASQFFYNSDYNFMPLDETVLKDYIRKQVEYYFSRENLARDFFLRRKMDEQGWISLSLIASFYRVQALTTDLGLILQAIKDSEELDMENDEKVRTKVDPEKWPISGPPIPYTPGKVSGNVDLTALVDAPVFVPGKPYVPGQPYHEPSKEYEPTSPQQAADHRGYGRGAMSANLTISRGLSTSLPDLDRELELDNWTTVTAKKQRHPTPSKPKNEQRTKEEFGGDQEELDFLFDEEMEKLDGRKNTFSEDLTDDSDYEMSDHEINKILIVTQTPPYLKKHPGGDRTGNHESRAKISSELAKVINDGLYYYEEDLWTEHDYEELKVGNKQEFTGYKKVGVISKEEFDQMAPGKPTVTHQKVPPPPPIPATPADTKPEDTAEPEPIPQPAVIPKTYTQGGAQLSQSLPTNIPDTPQWTPRGSRTPRRKDPRRSPRFYPVIKDGKQPDTSTPRKRKTKYSANPPMESHVGWIMDVREHRPRTTSTSSMSSMSPSEGAPATSYGTPQSIPKFQHPSHELLKESGFTQQVYHKYHARCLRERKRLGVGQSQEMNTLFRFWSFFLREHFNRKMYEEFKRLAQEDGKEGYRYGLECLFRFFSYGLEKKFRSEIFKDFQDETLRDFESGQLYGMEKFWAFLKYSKQRDLQVHPKLKEALKPYKRLEDFRVDPPHHHDDETKKSSEASGTSPSHGASGSGTTVDGRARKGGGGGEEGSRKDSQQ</sequence>
<keyword evidence="1 3" id="KW-0694">RNA-binding</keyword>
<feature type="compositionally biased region" description="Basic residues" evidence="4">
    <location>
        <begin position="310"/>
        <end position="323"/>
    </location>
</feature>
<evidence type="ECO:0000256" key="2">
    <source>
        <dbReference type="ARBA" id="ARBA00061352"/>
    </source>
</evidence>
<feature type="compositionally biased region" description="Basic residues" evidence="4">
    <location>
        <begin position="766"/>
        <end position="777"/>
    </location>
</feature>
<dbReference type="FunFam" id="1.10.10.10:FF:000131">
    <property type="entry name" value="la-related protein 1B isoform X2"/>
    <property type="match status" value="1"/>
</dbReference>
<feature type="region of interest" description="Disordered" evidence="4">
    <location>
        <begin position="545"/>
        <end position="569"/>
    </location>
</feature>
<feature type="compositionally biased region" description="Basic and acidic residues" evidence="4">
    <location>
        <begin position="1005"/>
        <end position="1021"/>
    </location>
</feature>
<dbReference type="InterPro" id="IPR006630">
    <property type="entry name" value="La_HTH"/>
</dbReference>
<feature type="compositionally biased region" description="Polar residues" evidence="4">
    <location>
        <begin position="738"/>
        <end position="764"/>
    </location>
</feature>
<dbReference type="InterPro" id="IPR006607">
    <property type="entry name" value="DM15"/>
</dbReference>
<feature type="compositionally biased region" description="Basic and acidic residues" evidence="4">
    <location>
        <begin position="164"/>
        <end position="174"/>
    </location>
</feature>
<feature type="compositionally biased region" description="Polar residues" evidence="4">
    <location>
        <begin position="147"/>
        <end position="163"/>
    </location>
</feature>
<feature type="compositionally biased region" description="Polar residues" evidence="4">
    <location>
        <begin position="1022"/>
        <end position="1038"/>
    </location>
</feature>
<feature type="compositionally biased region" description="Low complexity" evidence="4">
    <location>
        <begin position="291"/>
        <end position="309"/>
    </location>
</feature>
<feature type="region of interest" description="Disordered" evidence="4">
    <location>
        <begin position="690"/>
        <end position="808"/>
    </location>
</feature>
<feature type="compositionally biased region" description="Basic and acidic residues" evidence="4">
    <location>
        <begin position="245"/>
        <end position="285"/>
    </location>
</feature>
<dbReference type="Pfam" id="PF21071">
    <property type="entry name" value="LARP1_HEAT"/>
    <property type="match status" value="1"/>
</dbReference>
<feature type="domain" description="HTH La-type RNA-binding" evidence="5">
    <location>
        <begin position="361"/>
        <end position="451"/>
    </location>
</feature>
<dbReference type="PROSITE" id="PS50961">
    <property type="entry name" value="HTH_LA"/>
    <property type="match status" value="1"/>
</dbReference>
<feature type="compositionally biased region" description="Polar residues" evidence="4">
    <location>
        <begin position="9"/>
        <end position="19"/>
    </location>
</feature>
<keyword evidence="7" id="KW-1185">Reference proteome</keyword>
<dbReference type="GO" id="GO:0048255">
    <property type="term" value="P:mRNA stabilization"/>
    <property type="evidence" value="ECO:0007669"/>
    <property type="project" value="InterPro"/>
</dbReference>
<feature type="compositionally biased region" description="Low complexity" evidence="4">
    <location>
        <begin position="824"/>
        <end position="836"/>
    </location>
</feature>
<dbReference type="GO" id="GO:0000339">
    <property type="term" value="F:RNA cap binding"/>
    <property type="evidence" value="ECO:0007669"/>
    <property type="project" value="InterPro"/>
</dbReference>
<dbReference type="AlphaFoldDB" id="A0A8K0A2W2"/>
<organism evidence="6 7">
    <name type="scientific">Branchiostoma lanceolatum</name>
    <name type="common">Common lancelet</name>
    <name type="synonym">Amphioxus lanceolatum</name>
    <dbReference type="NCBI Taxonomy" id="7740"/>
    <lineage>
        <taxon>Eukaryota</taxon>
        <taxon>Metazoa</taxon>
        <taxon>Chordata</taxon>
        <taxon>Cephalochordata</taxon>
        <taxon>Leptocardii</taxon>
        <taxon>Amphioxiformes</taxon>
        <taxon>Branchiostomatidae</taxon>
        <taxon>Branchiostoma</taxon>
    </lineage>
</organism>
<dbReference type="EMBL" id="OV696691">
    <property type="protein sequence ID" value="CAH1267863.1"/>
    <property type="molecule type" value="Genomic_DNA"/>
</dbReference>
<comment type="similarity">
    <text evidence="2">Belongs to the LARP family.</text>
</comment>
<dbReference type="Gene3D" id="1.10.10.10">
    <property type="entry name" value="Winged helix-like DNA-binding domain superfamily/Winged helix DNA-binding domain"/>
    <property type="match status" value="1"/>
</dbReference>
<dbReference type="PANTHER" id="PTHR22792:SF132">
    <property type="entry name" value="LA-RELATED PROTEIN 1"/>
    <property type="match status" value="1"/>
</dbReference>
<accession>A0A8K0A2W2</accession>
<dbReference type="InterPro" id="IPR036390">
    <property type="entry name" value="WH_DNA-bd_sf"/>
</dbReference>
<feature type="compositionally biased region" description="Basic and acidic residues" evidence="4">
    <location>
        <begin position="40"/>
        <end position="51"/>
    </location>
</feature>
<feature type="region of interest" description="Disordered" evidence="4">
    <location>
        <begin position="483"/>
        <end position="510"/>
    </location>
</feature>
<evidence type="ECO:0000313" key="6">
    <source>
        <dbReference type="EMBL" id="CAH1267863.1"/>
    </source>
</evidence>
<name>A0A8K0A2W2_BRALA</name>
<dbReference type="SUPFAM" id="SSF46785">
    <property type="entry name" value="Winged helix' DNA-binding domain"/>
    <property type="match status" value="1"/>
</dbReference>
<dbReference type="Proteomes" id="UP000838412">
    <property type="component" value="Chromosome 6"/>
</dbReference>
<dbReference type="GO" id="GO:0045727">
    <property type="term" value="P:positive regulation of translation"/>
    <property type="evidence" value="ECO:0007669"/>
    <property type="project" value="TreeGrafter"/>
</dbReference>
<feature type="region of interest" description="Disordered" evidence="4">
    <location>
        <begin position="436"/>
        <end position="456"/>
    </location>
</feature>
<dbReference type="SMART" id="SM00715">
    <property type="entry name" value="LA"/>
    <property type="match status" value="1"/>
</dbReference>
<feature type="compositionally biased region" description="Basic and acidic residues" evidence="4">
    <location>
        <begin position="557"/>
        <end position="567"/>
    </location>
</feature>
<feature type="compositionally biased region" description="Basic and acidic residues" evidence="4">
    <location>
        <begin position="436"/>
        <end position="447"/>
    </location>
</feature>
<dbReference type="InterPro" id="IPR045180">
    <property type="entry name" value="La_dom_prot"/>
</dbReference>
<protein>
    <submittedName>
        <fullName evidence="6">LARP1B protein</fullName>
    </submittedName>
</protein>
<feature type="compositionally biased region" description="Basic and acidic residues" evidence="4">
    <location>
        <begin position="63"/>
        <end position="84"/>
    </location>
</feature>
<feature type="region of interest" description="Disordered" evidence="4">
    <location>
        <begin position="821"/>
        <end position="845"/>
    </location>
</feature>
<feature type="region of interest" description="Disordered" evidence="4">
    <location>
        <begin position="1"/>
        <end position="326"/>
    </location>
</feature>
<dbReference type="Pfam" id="PF05383">
    <property type="entry name" value="La"/>
    <property type="match status" value="1"/>
</dbReference>
<dbReference type="PANTHER" id="PTHR22792">
    <property type="entry name" value="LUPUS LA PROTEIN-RELATED"/>
    <property type="match status" value="1"/>
</dbReference>
<evidence type="ECO:0000259" key="5">
    <source>
        <dbReference type="PROSITE" id="PS50961"/>
    </source>
</evidence>
<dbReference type="OrthoDB" id="340227at2759"/>
<gene>
    <name evidence="6" type="primary">LARP1B</name>
    <name evidence="6" type="ORF">BLAG_LOCUS21032</name>
</gene>